<evidence type="ECO:0000313" key="6">
    <source>
        <dbReference type="EMBL" id="RKN55267.1"/>
    </source>
</evidence>
<dbReference type="AlphaFoldDB" id="A0A3B0A6P8"/>
<gene>
    <name evidence="6" type="ORF">D7193_11225</name>
</gene>
<sequence length="1099" mass="118810">MGTAFLLLGQVEVRLDDRVIDVGHFRQRAVLLALLVDANRSVSTDQLIDRVWGQRPPQRARGTLYGYLSRLRKSLKDASDVDIRHHADGYVLAVADTSIDLRQFERLAVAAAVEHDDEQALALCERALALWRGEAFAGWDAPWSNAIRDNLQRQRRTVELRRNDIALRLGRHNDLLPELAAATTARPLDERLAGQYMLALHRGGQQAEALQHYHQTRVRLAREFGVDPSRALQDVFQRILATDPSRESALPDRRRDRQDSVPSQNPVADELALAPPCAVAPGPSGPGDPSSAAVAPASPPDPSDPQIAWCTLPRDSATFIGRAPEVDLVAGSLAAGGAGGPVAVYAIDGMPGVGKTALAIHLGHRLASQFPDRQLFIDLHAHTAGHEPVAPMEALAALLVADGFPAHRLPAGLDQRAALWRGRLAGKRALLVLDNVLDSEQVRHLLPGTAGSLVLITSRRRLADLDATSIPLDMLPAGEAAEMFGRLARRGGEEPDAVARLVDLCGRLPLAISLLAAVLAKHPSWRVDHLIHEARTRMLSVRAEQRSVAAAFDLSYRHLPAPLQRFFRRLGAYPGIEIDPYTAAALDDTTVDQATEQLDALCHDHLLTEGAYRRFHLHDLIREYANSLAAGDGDQEQALDRAYGYLAGVAAIADRRISRYPRPRSRSIGPVGSTDTSSAPELVRSDQAMAWLRAEWPNLLSLLRHANRRAQHERVVALAAGLASLLRVDGPWRQAQAVAAMAAVAARRLDDRRALADALVDRGIGEQLLDDYSAARATLEEALTHYQALGDEVGEANAYLHLAEVADLATDYPHALRLVREAHSRFRRLGNTLGAAAALVTIGSAHRALGDYGRAAEALHEALLGYRELDNDLGEASVLIHLGPVREQRGDLSGAAQALRRALAISRRVGSRLGENGALHNLGPILQRQGDLTGAAEVLSRCVRMSREMGDDAGQANALNYLASVRCDMGELAGARELLDTSLPMLRQIGDRLGETEALNQLGTLHRLSGDALTGAELHQQALQLARRMHSRWYEAHSLAGLGRCAIARGSTTEGTDLLGQALATFQSIGAGEASDISTELAAARGLDPSSPSSVRART</sequence>
<evidence type="ECO:0000256" key="2">
    <source>
        <dbReference type="ARBA" id="ARBA00023125"/>
    </source>
</evidence>
<dbReference type="EMBL" id="RBAN01000002">
    <property type="protein sequence ID" value="RKN55267.1"/>
    <property type="molecule type" value="Genomic_DNA"/>
</dbReference>
<dbReference type="PANTHER" id="PTHR47691">
    <property type="entry name" value="REGULATOR-RELATED"/>
    <property type="match status" value="1"/>
</dbReference>
<dbReference type="Pfam" id="PF13424">
    <property type="entry name" value="TPR_12"/>
    <property type="match status" value="1"/>
</dbReference>
<dbReference type="InterPro" id="IPR027417">
    <property type="entry name" value="P-loop_NTPase"/>
</dbReference>
<comment type="caution">
    <text evidence="6">The sequence shown here is derived from an EMBL/GenBank/DDBJ whole genome shotgun (WGS) entry which is preliminary data.</text>
</comment>
<dbReference type="InterPro" id="IPR005158">
    <property type="entry name" value="BTAD"/>
</dbReference>
<feature type="domain" description="OmpR/PhoB-type" evidence="5">
    <location>
        <begin position="1"/>
        <end position="94"/>
    </location>
</feature>
<dbReference type="InterPro" id="IPR036388">
    <property type="entry name" value="WH-like_DNA-bd_sf"/>
</dbReference>
<protein>
    <recommendedName>
        <fullName evidence="5">OmpR/PhoB-type domain-containing protein</fullName>
    </recommendedName>
</protein>
<dbReference type="Gene3D" id="3.40.50.300">
    <property type="entry name" value="P-loop containing nucleotide triphosphate hydrolases"/>
    <property type="match status" value="1"/>
</dbReference>
<name>A0A3B0A6P8_9ACTN</name>
<dbReference type="Gene3D" id="1.25.40.10">
    <property type="entry name" value="Tetratricopeptide repeat domain"/>
    <property type="match status" value="3"/>
</dbReference>
<dbReference type="RefSeq" id="WP_120779455.1">
    <property type="nucleotide sequence ID" value="NZ_JBHLUP010000002.1"/>
</dbReference>
<dbReference type="InterPro" id="IPR001867">
    <property type="entry name" value="OmpR/PhoB-type_DNA-bd"/>
</dbReference>
<dbReference type="SUPFAM" id="SSF46894">
    <property type="entry name" value="C-terminal effector domain of the bipartite response regulators"/>
    <property type="match status" value="1"/>
</dbReference>
<evidence type="ECO:0000313" key="7">
    <source>
        <dbReference type="Proteomes" id="UP000279968"/>
    </source>
</evidence>
<accession>A0A3B0A6P8</accession>
<feature type="DNA-binding region" description="OmpR/PhoB-type" evidence="3">
    <location>
        <begin position="1"/>
        <end position="94"/>
    </location>
</feature>
<dbReference type="SMART" id="SM01043">
    <property type="entry name" value="BTAD"/>
    <property type="match status" value="1"/>
</dbReference>
<dbReference type="InterPro" id="IPR016032">
    <property type="entry name" value="Sig_transdc_resp-reg_C-effctor"/>
</dbReference>
<dbReference type="Pfam" id="PF00486">
    <property type="entry name" value="Trans_reg_C"/>
    <property type="match status" value="1"/>
</dbReference>
<dbReference type="SUPFAM" id="SSF52540">
    <property type="entry name" value="P-loop containing nucleoside triphosphate hydrolases"/>
    <property type="match status" value="1"/>
</dbReference>
<dbReference type="Proteomes" id="UP000279968">
    <property type="component" value="Unassembled WGS sequence"/>
</dbReference>
<dbReference type="InterPro" id="IPR011990">
    <property type="entry name" value="TPR-like_helical_dom_sf"/>
</dbReference>
<dbReference type="PANTHER" id="PTHR47691:SF3">
    <property type="entry name" value="HTH-TYPE TRANSCRIPTIONAL REGULATOR RV0890C-RELATED"/>
    <property type="match status" value="1"/>
</dbReference>
<dbReference type="Pfam" id="PF03704">
    <property type="entry name" value="BTAD"/>
    <property type="match status" value="1"/>
</dbReference>
<dbReference type="PRINTS" id="PR00364">
    <property type="entry name" value="DISEASERSIST"/>
</dbReference>
<dbReference type="CDD" id="cd15831">
    <property type="entry name" value="BTAD"/>
    <property type="match status" value="1"/>
</dbReference>
<dbReference type="GO" id="GO:0000160">
    <property type="term" value="P:phosphorelay signal transduction system"/>
    <property type="evidence" value="ECO:0007669"/>
    <property type="project" value="InterPro"/>
</dbReference>
<dbReference type="Gene3D" id="1.10.10.10">
    <property type="entry name" value="Winged helix-like DNA-binding domain superfamily/Winged helix DNA-binding domain"/>
    <property type="match status" value="2"/>
</dbReference>
<proteinExistence type="inferred from homology"/>
<dbReference type="OrthoDB" id="7628974at2"/>
<evidence type="ECO:0000259" key="5">
    <source>
        <dbReference type="PROSITE" id="PS51755"/>
    </source>
</evidence>
<evidence type="ECO:0000256" key="1">
    <source>
        <dbReference type="ARBA" id="ARBA00005820"/>
    </source>
</evidence>
<dbReference type="SMART" id="SM00862">
    <property type="entry name" value="Trans_reg_C"/>
    <property type="match status" value="1"/>
</dbReference>
<dbReference type="GO" id="GO:0006355">
    <property type="term" value="P:regulation of DNA-templated transcription"/>
    <property type="evidence" value="ECO:0007669"/>
    <property type="project" value="InterPro"/>
</dbReference>
<organism evidence="6 7">
    <name type="scientific">Micromonospora costi</name>
    <dbReference type="NCBI Taxonomy" id="1530042"/>
    <lineage>
        <taxon>Bacteria</taxon>
        <taxon>Bacillati</taxon>
        <taxon>Actinomycetota</taxon>
        <taxon>Actinomycetes</taxon>
        <taxon>Micromonosporales</taxon>
        <taxon>Micromonosporaceae</taxon>
        <taxon>Micromonospora</taxon>
    </lineage>
</organism>
<dbReference type="SUPFAM" id="SSF48452">
    <property type="entry name" value="TPR-like"/>
    <property type="match status" value="3"/>
</dbReference>
<dbReference type="InterPro" id="IPR019734">
    <property type="entry name" value="TPR_rpt"/>
</dbReference>
<dbReference type="PROSITE" id="PS51755">
    <property type="entry name" value="OMPR_PHOB"/>
    <property type="match status" value="1"/>
</dbReference>
<feature type="compositionally biased region" description="Basic and acidic residues" evidence="4">
    <location>
        <begin position="244"/>
        <end position="259"/>
    </location>
</feature>
<evidence type="ECO:0000256" key="4">
    <source>
        <dbReference type="SAM" id="MobiDB-lite"/>
    </source>
</evidence>
<feature type="region of interest" description="Disordered" evidence="4">
    <location>
        <begin position="243"/>
        <end position="306"/>
    </location>
</feature>
<keyword evidence="7" id="KW-1185">Reference proteome</keyword>
<reference evidence="6 7" key="1">
    <citation type="journal article" date="2015" name="Int. J. Syst. Evol. Microbiol.">
        <title>Micromonospora costi sp. nov., isolated from a leaf of Costus speciosus.</title>
        <authorList>
            <person name="Thawai C."/>
        </authorList>
    </citation>
    <scope>NUCLEOTIDE SEQUENCE [LARGE SCALE GENOMIC DNA]</scope>
    <source>
        <strain evidence="6 7">CS1-12</strain>
    </source>
</reference>
<feature type="compositionally biased region" description="Low complexity" evidence="4">
    <location>
        <begin position="279"/>
        <end position="296"/>
    </location>
</feature>
<dbReference type="SMART" id="SM00028">
    <property type="entry name" value="TPR"/>
    <property type="match status" value="8"/>
</dbReference>
<keyword evidence="2 3" id="KW-0238">DNA-binding</keyword>
<evidence type="ECO:0000256" key="3">
    <source>
        <dbReference type="PROSITE-ProRule" id="PRU01091"/>
    </source>
</evidence>
<dbReference type="GO" id="GO:0003677">
    <property type="term" value="F:DNA binding"/>
    <property type="evidence" value="ECO:0007669"/>
    <property type="project" value="UniProtKB-UniRule"/>
</dbReference>
<dbReference type="GO" id="GO:0043531">
    <property type="term" value="F:ADP binding"/>
    <property type="evidence" value="ECO:0007669"/>
    <property type="project" value="InterPro"/>
</dbReference>
<comment type="similarity">
    <text evidence="1">Belongs to the AfsR/DnrI/RedD regulatory family.</text>
</comment>